<dbReference type="SUPFAM" id="SSF111369">
    <property type="entry name" value="HlyD-like secretion proteins"/>
    <property type="match status" value="1"/>
</dbReference>
<dbReference type="GO" id="GO:0015562">
    <property type="term" value="F:efflux transmembrane transporter activity"/>
    <property type="evidence" value="ECO:0007669"/>
    <property type="project" value="TreeGrafter"/>
</dbReference>
<evidence type="ECO:0000313" key="4">
    <source>
        <dbReference type="EMBL" id="GLI55180.1"/>
    </source>
</evidence>
<dbReference type="Pfam" id="PF25917">
    <property type="entry name" value="BSH_RND"/>
    <property type="match status" value="1"/>
</dbReference>
<protein>
    <submittedName>
        <fullName evidence="4">Acriflavin resistance protein</fullName>
    </submittedName>
</protein>
<evidence type="ECO:0000256" key="1">
    <source>
        <dbReference type="ARBA" id="ARBA00009477"/>
    </source>
</evidence>
<dbReference type="PANTHER" id="PTHR30469">
    <property type="entry name" value="MULTIDRUG RESISTANCE PROTEIN MDTA"/>
    <property type="match status" value="1"/>
</dbReference>
<feature type="signal peptide" evidence="2">
    <location>
        <begin position="1"/>
        <end position="17"/>
    </location>
</feature>
<dbReference type="InterPro" id="IPR006143">
    <property type="entry name" value="RND_pump_MFP"/>
</dbReference>
<gene>
    <name evidence="4" type="ORF">PM10SUCC1_06950</name>
</gene>
<sequence>MKKIFFLFILTITLTNASNLETLTIMGEKVPHWVEYTAKTSYADKVDIISEEPGYVKVINFKNGDNIKKGDIVVVLENRELFIEEGQARKALEMDEITYKKYEKLYSKELISESELFTYRQNYLESKKDYNLIEKRVDDLKIRAQVSGIVGNIEVEIGNKIEAGNKIASTASRSLMEVTGYIPTEEINNIRVNDAIDINFSELKIKEKGRITEINPFVDEKIKKYRIKGTFENSTPYLLDNIYTNVQINISPETGILIPKSSIIYYDLETYAYVIKDGVVNRKKITLGREVKDQFIVLSGLEIGETLIINDLYNITRGQKIN</sequence>
<reference evidence="4" key="1">
    <citation type="submission" date="2022-12" db="EMBL/GenBank/DDBJ databases">
        <title>Reference genome sequencing for broad-spectrum identification of bacterial and archaeal isolates by mass spectrometry.</title>
        <authorList>
            <person name="Sekiguchi Y."/>
            <person name="Tourlousse D.M."/>
        </authorList>
    </citation>
    <scope>NUCLEOTIDE SEQUENCE</scope>
    <source>
        <strain evidence="4">10succ1</strain>
    </source>
</reference>
<comment type="similarity">
    <text evidence="1">Belongs to the membrane fusion protein (MFP) (TC 8.A.1) family.</text>
</comment>
<dbReference type="Gene3D" id="2.40.30.170">
    <property type="match status" value="1"/>
</dbReference>
<dbReference type="AlphaFoldDB" id="A0A9W6GJ96"/>
<dbReference type="Gene3D" id="2.40.50.100">
    <property type="match status" value="1"/>
</dbReference>
<dbReference type="NCBIfam" id="TIGR01730">
    <property type="entry name" value="RND_mfp"/>
    <property type="match status" value="1"/>
</dbReference>
<feature type="domain" description="Multidrug resistance protein MdtA-like barrel-sandwich hybrid" evidence="3">
    <location>
        <begin position="45"/>
        <end position="166"/>
    </location>
</feature>
<evidence type="ECO:0000259" key="3">
    <source>
        <dbReference type="Pfam" id="PF25917"/>
    </source>
</evidence>
<accession>A0A9W6GJ96</accession>
<dbReference type="EMBL" id="BSDY01000003">
    <property type="protein sequence ID" value="GLI55180.1"/>
    <property type="molecule type" value="Genomic_DNA"/>
</dbReference>
<dbReference type="Gene3D" id="2.40.420.20">
    <property type="match status" value="1"/>
</dbReference>
<dbReference type="Gene3D" id="1.10.287.470">
    <property type="entry name" value="Helix hairpin bin"/>
    <property type="match status" value="1"/>
</dbReference>
<organism evidence="4 5">
    <name type="scientific">Propionigenium maris DSM 9537</name>
    <dbReference type="NCBI Taxonomy" id="1123000"/>
    <lineage>
        <taxon>Bacteria</taxon>
        <taxon>Fusobacteriati</taxon>
        <taxon>Fusobacteriota</taxon>
        <taxon>Fusobacteriia</taxon>
        <taxon>Fusobacteriales</taxon>
        <taxon>Fusobacteriaceae</taxon>
        <taxon>Propionigenium</taxon>
    </lineage>
</organism>
<evidence type="ECO:0000256" key="2">
    <source>
        <dbReference type="SAM" id="SignalP"/>
    </source>
</evidence>
<comment type="caution">
    <text evidence="4">The sequence shown here is derived from an EMBL/GenBank/DDBJ whole genome shotgun (WGS) entry which is preliminary data.</text>
</comment>
<keyword evidence="2" id="KW-0732">Signal</keyword>
<dbReference type="InterPro" id="IPR058625">
    <property type="entry name" value="MdtA-like_BSH"/>
</dbReference>
<keyword evidence="5" id="KW-1185">Reference proteome</keyword>
<dbReference type="Proteomes" id="UP001144471">
    <property type="component" value="Unassembled WGS sequence"/>
</dbReference>
<name>A0A9W6GJ96_9FUSO</name>
<dbReference type="GO" id="GO:1990281">
    <property type="term" value="C:efflux pump complex"/>
    <property type="evidence" value="ECO:0007669"/>
    <property type="project" value="TreeGrafter"/>
</dbReference>
<proteinExistence type="inferred from homology"/>
<evidence type="ECO:0000313" key="5">
    <source>
        <dbReference type="Proteomes" id="UP001144471"/>
    </source>
</evidence>
<dbReference type="RefSeq" id="WP_281833492.1">
    <property type="nucleotide sequence ID" value="NZ_BSDY01000003.1"/>
</dbReference>
<feature type="chain" id="PRO_5040948780" evidence="2">
    <location>
        <begin position="18"/>
        <end position="322"/>
    </location>
</feature>